<dbReference type="InterPro" id="IPR036388">
    <property type="entry name" value="WH-like_DNA-bd_sf"/>
</dbReference>
<comment type="similarity">
    <text evidence="3">Belongs to the Ahb/Nir family.</text>
</comment>
<dbReference type="Pfam" id="PF22451">
    <property type="entry name" value="NirdL-like_HTH"/>
    <property type="match status" value="1"/>
</dbReference>
<comment type="pathway">
    <text evidence="2">Porphyrin-containing compound metabolism.</text>
</comment>
<reference evidence="8" key="1">
    <citation type="submission" date="2016-10" db="EMBL/GenBank/DDBJ databases">
        <title>Sequence of Gallionella enrichment culture.</title>
        <authorList>
            <person name="Poehlein A."/>
            <person name="Muehling M."/>
            <person name="Daniel R."/>
        </authorList>
    </citation>
    <scope>NUCLEOTIDE SEQUENCE</scope>
</reference>
<dbReference type="EMBL" id="MLJW01000078">
    <property type="protein sequence ID" value="OIR02044.1"/>
    <property type="molecule type" value="Genomic_DNA"/>
</dbReference>
<feature type="domain" description="Siroheme decarboxylase NirL-like HTH" evidence="7">
    <location>
        <begin position="5"/>
        <end position="49"/>
    </location>
</feature>
<name>A0A1J5SK08_9ZZZZ</name>
<dbReference type="Gene3D" id="1.10.10.10">
    <property type="entry name" value="Winged helix-like DNA-binding domain superfamily/Winged helix DNA-binding domain"/>
    <property type="match status" value="1"/>
</dbReference>
<dbReference type="InterPro" id="IPR053953">
    <property type="entry name" value="NirdL-like_HTH"/>
</dbReference>
<evidence type="ECO:0000259" key="6">
    <source>
        <dbReference type="Pfam" id="PF17805"/>
    </source>
</evidence>
<dbReference type="InterPro" id="IPR040523">
    <property type="entry name" value="AsnC_trans_reg2"/>
</dbReference>
<evidence type="ECO:0000256" key="1">
    <source>
        <dbReference type="ARBA" id="ARBA00023239"/>
    </source>
</evidence>
<dbReference type="EC" id="4.1.1.111" evidence="4"/>
<dbReference type="PANTHER" id="PTHR43413:SF1">
    <property type="entry name" value="SIROHEME DECARBOXYLASE NIRL SUBUNIT"/>
    <property type="match status" value="1"/>
</dbReference>
<dbReference type="InterPro" id="IPR050684">
    <property type="entry name" value="HTH-Siroheme_Decarb"/>
</dbReference>
<accession>A0A1J5SK08</accession>
<dbReference type="GO" id="GO:0016829">
    <property type="term" value="F:lyase activity"/>
    <property type="evidence" value="ECO:0007669"/>
    <property type="project" value="UniProtKB-KW"/>
</dbReference>
<gene>
    <name evidence="8" type="ORF">GALL_159020</name>
</gene>
<dbReference type="PANTHER" id="PTHR43413">
    <property type="entry name" value="TRANSCRIPTIONAL REGULATOR, ASNC FAMILY"/>
    <property type="match status" value="1"/>
</dbReference>
<dbReference type="AlphaFoldDB" id="A0A1J5SK08"/>
<protein>
    <recommendedName>
        <fullName evidence="4">siroheme decarboxylase</fullName>
        <ecNumber evidence="4">4.1.1.111</ecNumber>
    </recommendedName>
</protein>
<dbReference type="Gene3D" id="3.30.70.3460">
    <property type="match status" value="1"/>
</dbReference>
<evidence type="ECO:0000313" key="8">
    <source>
        <dbReference type="EMBL" id="OIR02044.1"/>
    </source>
</evidence>
<evidence type="ECO:0000256" key="5">
    <source>
        <dbReference type="ARBA" id="ARBA00048470"/>
    </source>
</evidence>
<evidence type="ECO:0000259" key="7">
    <source>
        <dbReference type="Pfam" id="PF22451"/>
    </source>
</evidence>
<comment type="catalytic activity">
    <reaction evidence="5">
        <text>siroheme + 2 H(+) = 12,18-didecarboxysiroheme + 2 CO2</text>
        <dbReference type="Rhea" id="RHEA:19093"/>
        <dbReference type="ChEBI" id="CHEBI:15378"/>
        <dbReference type="ChEBI" id="CHEBI:16526"/>
        <dbReference type="ChEBI" id="CHEBI:60052"/>
        <dbReference type="ChEBI" id="CHEBI:140497"/>
        <dbReference type="EC" id="4.1.1.111"/>
    </reaction>
</comment>
<comment type="caution">
    <text evidence="8">The sequence shown here is derived from an EMBL/GenBank/DDBJ whole genome shotgun (WGS) entry which is preliminary data.</text>
</comment>
<evidence type="ECO:0000256" key="2">
    <source>
        <dbReference type="ARBA" id="ARBA00023444"/>
    </source>
</evidence>
<feature type="domain" description="Siroheme decarboxylase AsnC-like ligand binding" evidence="6">
    <location>
        <begin position="67"/>
        <end position="139"/>
    </location>
</feature>
<dbReference type="FunFam" id="3.30.70.3460:FF:000001">
    <property type="entry name" value="Heme d1 biosynthesis protein NirG"/>
    <property type="match status" value="1"/>
</dbReference>
<proteinExistence type="inferred from homology"/>
<evidence type="ECO:0000256" key="4">
    <source>
        <dbReference type="ARBA" id="ARBA00023471"/>
    </source>
</evidence>
<dbReference type="Pfam" id="PF17805">
    <property type="entry name" value="AsnC_trans_reg2"/>
    <property type="match status" value="1"/>
</dbReference>
<keyword evidence="1" id="KW-0456">Lyase</keyword>
<evidence type="ECO:0000256" key="3">
    <source>
        <dbReference type="ARBA" id="ARBA00023457"/>
    </source>
</evidence>
<organism evidence="8">
    <name type="scientific">mine drainage metagenome</name>
    <dbReference type="NCBI Taxonomy" id="410659"/>
    <lineage>
        <taxon>unclassified sequences</taxon>
        <taxon>metagenomes</taxon>
        <taxon>ecological metagenomes</taxon>
    </lineage>
</organism>
<sequence length="147" mass="16084">MDGIDRRIINGLQEGFPLSPHPFAAAAARLGLEEAELLARLQRLRADNVLTRFGPLFNAEAMGGGLTLAAMAVPEDRFAAVAEMVNAHPEVAHNYAREHALNMWFVVATERPEQVRAVLEAIAADSGLAVYDMPKLEEFSLSLRFEA</sequence>